<dbReference type="GO" id="GO:0004657">
    <property type="term" value="F:proline dehydrogenase activity"/>
    <property type="evidence" value="ECO:0007669"/>
    <property type="project" value="TreeGrafter"/>
</dbReference>
<dbReference type="AlphaFoldDB" id="A0A9W4JXJ7"/>
<comment type="caution">
    <text evidence="8">The sequence shown here is derived from an EMBL/GenBank/DDBJ whole genome shotgun (WGS) entry which is preliminary data.</text>
</comment>
<dbReference type="Proteomes" id="UP001152592">
    <property type="component" value="Unassembled WGS sequence"/>
</dbReference>
<protein>
    <recommendedName>
        <fullName evidence="7">FAD dependent oxidoreductase domain-containing protein</fullName>
    </recommendedName>
</protein>
<evidence type="ECO:0000256" key="1">
    <source>
        <dbReference type="ARBA" id="ARBA00001974"/>
    </source>
</evidence>
<dbReference type="SUPFAM" id="SSF51905">
    <property type="entry name" value="FAD/NAD(P)-binding domain"/>
    <property type="match status" value="1"/>
</dbReference>
<evidence type="ECO:0000256" key="2">
    <source>
        <dbReference type="ARBA" id="ARBA00010989"/>
    </source>
</evidence>
<accession>A0A9W4JXJ7</accession>
<comment type="cofactor">
    <cofactor evidence="1">
        <name>FAD</name>
        <dbReference type="ChEBI" id="CHEBI:57692"/>
    </cofactor>
</comment>
<dbReference type="GO" id="GO:0008115">
    <property type="term" value="F:sarcosine oxidase activity"/>
    <property type="evidence" value="ECO:0007669"/>
    <property type="project" value="TreeGrafter"/>
</dbReference>
<dbReference type="PANTHER" id="PTHR10961:SF46">
    <property type="entry name" value="PEROXISOMAL SARCOSINE OXIDASE"/>
    <property type="match status" value="1"/>
</dbReference>
<dbReference type="OrthoDB" id="10266026at2759"/>
<dbReference type="Gene3D" id="3.30.9.10">
    <property type="entry name" value="D-Amino Acid Oxidase, subunit A, domain 2"/>
    <property type="match status" value="1"/>
</dbReference>
<keyword evidence="5" id="KW-0560">Oxidoreductase</keyword>
<evidence type="ECO:0000256" key="6">
    <source>
        <dbReference type="SAM" id="MobiDB-lite"/>
    </source>
</evidence>
<keyword evidence="4" id="KW-0274">FAD</keyword>
<feature type="domain" description="FAD dependent oxidoreductase" evidence="7">
    <location>
        <begin position="10"/>
        <end position="286"/>
    </location>
</feature>
<comment type="similarity">
    <text evidence="2">Belongs to the MSOX/MTOX family.</text>
</comment>
<dbReference type="InterPro" id="IPR006076">
    <property type="entry name" value="FAD-dep_OxRdtase"/>
</dbReference>
<gene>
    <name evidence="8" type="ORF">PSALAMII_LOCUS9482</name>
</gene>
<keyword evidence="3" id="KW-0285">Flavoprotein</keyword>
<organism evidence="8 9">
    <name type="scientific">Penicillium salamii</name>
    <dbReference type="NCBI Taxonomy" id="1612424"/>
    <lineage>
        <taxon>Eukaryota</taxon>
        <taxon>Fungi</taxon>
        <taxon>Dikarya</taxon>
        <taxon>Ascomycota</taxon>
        <taxon>Pezizomycotina</taxon>
        <taxon>Eurotiomycetes</taxon>
        <taxon>Eurotiomycetidae</taxon>
        <taxon>Eurotiales</taxon>
        <taxon>Aspergillaceae</taxon>
        <taxon>Penicillium</taxon>
    </lineage>
</organism>
<evidence type="ECO:0000259" key="7">
    <source>
        <dbReference type="Pfam" id="PF01266"/>
    </source>
</evidence>
<evidence type="ECO:0000313" key="8">
    <source>
        <dbReference type="EMBL" id="CAG8418529.1"/>
    </source>
</evidence>
<evidence type="ECO:0000313" key="9">
    <source>
        <dbReference type="Proteomes" id="UP001152592"/>
    </source>
</evidence>
<sequence length="331" mass="36759">MCKHYKHSYLEASRENLQKMGLRVYSLQGSQISDRYPAIQGDLKTTRGYLNPFCGWADAHGSIQNLARKCVAAGISFLTGPDGTVTSLVKDNGRIVALETSTGARLQTGLVVFATGSWTPYLIDMDRVSISTGQPVGFIQLTSAEAEQLRGTPIVINLSTGWFIFLPIPGTNILKMARHGYGYETSRHSSSLGKIVSAPMLDANNTTSRFIPYDADLALKEGLTSLFPQFKDKSFSNRRLCWYSDTSQGDFILDYHPQYRNLFVATGDSGHAFKFLPVLGHYIADMFEGKATEAQRNRWQWKQSSTAISRGDGRRGGPPRRALNREEQAKL</sequence>
<dbReference type="Gene3D" id="3.50.50.60">
    <property type="entry name" value="FAD/NAD(P)-binding domain"/>
    <property type="match status" value="1"/>
</dbReference>
<evidence type="ECO:0000256" key="4">
    <source>
        <dbReference type="ARBA" id="ARBA00022827"/>
    </source>
</evidence>
<dbReference type="GO" id="GO:0050660">
    <property type="term" value="F:flavin adenine dinucleotide binding"/>
    <property type="evidence" value="ECO:0007669"/>
    <property type="project" value="InterPro"/>
</dbReference>
<feature type="region of interest" description="Disordered" evidence="6">
    <location>
        <begin position="302"/>
        <end position="331"/>
    </location>
</feature>
<dbReference type="EMBL" id="CAJVPD010000278">
    <property type="protein sequence ID" value="CAG8418529.1"/>
    <property type="molecule type" value="Genomic_DNA"/>
</dbReference>
<dbReference type="GO" id="GO:0050031">
    <property type="term" value="F:L-pipecolate oxidase activity"/>
    <property type="evidence" value="ECO:0007669"/>
    <property type="project" value="TreeGrafter"/>
</dbReference>
<dbReference type="InterPro" id="IPR036188">
    <property type="entry name" value="FAD/NAD-bd_sf"/>
</dbReference>
<reference evidence="8" key="1">
    <citation type="submission" date="2021-07" db="EMBL/GenBank/DDBJ databases">
        <authorList>
            <person name="Branca A.L. A."/>
        </authorList>
    </citation>
    <scope>NUCLEOTIDE SEQUENCE</scope>
</reference>
<dbReference type="Pfam" id="PF01266">
    <property type="entry name" value="DAO"/>
    <property type="match status" value="1"/>
</dbReference>
<evidence type="ECO:0000256" key="3">
    <source>
        <dbReference type="ARBA" id="ARBA00022630"/>
    </source>
</evidence>
<dbReference type="PANTHER" id="PTHR10961">
    <property type="entry name" value="PEROXISOMAL SARCOSINE OXIDASE"/>
    <property type="match status" value="1"/>
</dbReference>
<dbReference type="InterPro" id="IPR045170">
    <property type="entry name" value="MTOX"/>
</dbReference>
<evidence type="ECO:0000256" key="5">
    <source>
        <dbReference type="ARBA" id="ARBA00023002"/>
    </source>
</evidence>
<proteinExistence type="inferred from homology"/>
<name>A0A9W4JXJ7_9EURO</name>